<evidence type="ECO:0000313" key="1">
    <source>
        <dbReference type="EMBL" id="CAD6998066.1"/>
    </source>
</evidence>
<sequence>MAAPQTRYKNAFNWIEIVRVHVTHSLTRGQFDHSLDSWLLADFKALNHCKGELVARELLAATAA</sequence>
<evidence type="ECO:0000313" key="2">
    <source>
        <dbReference type="Proteomes" id="UP000606786"/>
    </source>
</evidence>
<gene>
    <name evidence="1" type="ORF">CCAP1982_LOCUS6680</name>
</gene>
<organism evidence="1 2">
    <name type="scientific">Ceratitis capitata</name>
    <name type="common">Mediterranean fruit fly</name>
    <name type="synonym">Tephritis capitata</name>
    <dbReference type="NCBI Taxonomy" id="7213"/>
    <lineage>
        <taxon>Eukaryota</taxon>
        <taxon>Metazoa</taxon>
        <taxon>Ecdysozoa</taxon>
        <taxon>Arthropoda</taxon>
        <taxon>Hexapoda</taxon>
        <taxon>Insecta</taxon>
        <taxon>Pterygota</taxon>
        <taxon>Neoptera</taxon>
        <taxon>Endopterygota</taxon>
        <taxon>Diptera</taxon>
        <taxon>Brachycera</taxon>
        <taxon>Muscomorpha</taxon>
        <taxon>Tephritoidea</taxon>
        <taxon>Tephritidae</taxon>
        <taxon>Ceratitis</taxon>
        <taxon>Ceratitis</taxon>
    </lineage>
</organism>
<dbReference type="Proteomes" id="UP000606786">
    <property type="component" value="Unassembled WGS sequence"/>
</dbReference>
<reference evidence="1" key="1">
    <citation type="submission" date="2020-11" db="EMBL/GenBank/DDBJ databases">
        <authorList>
            <person name="Whitehead M."/>
        </authorList>
    </citation>
    <scope>NUCLEOTIDE SEQUENCE</scope>
    <source>
        <strain evidence="1">EGII</strain>
    </source>
</reference>
<accession>A0A811UJG3</accession>
<dbReference type="AlphaFoldDB" id="A0A811UJG3"/>
<dbReference type="EMBL" id="CAJHJT010000012">
    <property type="protein sequence ID" value="CAD6998066.1"/>
    <property type="molecule type" value="Genomic_DNA"/>
</dbReference>
<comment type="caution">
    <text evidence="1">The sequence shown here is derived from an EMBL/GenBank/DDBJ whole genome shotgun (WGS) entry which is preliminary data.</text>
</comment>
<protein>
    <submittedName>
        <fullName evidence="1">(Mediterranean fruit fly) hypothetical protein</fullName>
    </submittedName>
</protein>
<keyword evidence="2" id="KW-1185">Reference proteome</keyword>
<proteinExistence type="predicted"/>
<name>A0A811UJG3_CERCA</name>